<protein>
    <submittedName>
        <fullName evidence="1">SRPBCC family protein</fullName>
    </submittedName>
</protein>
<proteinExistence type="predicted"/>
<evidence type="ECO:0000313" key="2">
    <source>
        <dbReference type="Proteomes" id="UP000523447"/>
    </source>
</evidence>
<accession>A0A7X6M0D8</accession>
<comment type="caution">
    <text evidence="1">The sequence shown here is derived from an EMBL/GenBank/DDBJ whole genome shotgun (WGS) entry which is preliminary data.</text>
</comment>
<name>A0A7X6M0D8_9NOCA</name>
<keyword evidence="2" id="KW-1185">Reference proteome</keyword>
<dbReference type="Pfam" id="PF10604">
    <property type="entry name" value="Polyketide_cyc2"/>
    <property type="match status" value="1"/>
</dbReference>
<dbReference type="Proteomes" id="UP000523447">
    <property type="component" value="Unassembled WGS sequence"/>
</dbReference>
<dbReference type="AlphaFoldDB" id="A0A7X6M0D8"/>
<dbReference type="InterPro" id="IPR023393">
    <property type="entry name" value="START-like_dom_sf"/>
</dbReference>
<dbReference type="EMBL" id="JAAXPE010000022">
    <property type="protein sequence ID" value="NKY87911.1"/>
    <property type="molecule type" value="Genomic_DNA"/>
</dbReference>
<organism evidence="1 2">
    <name type="scientific">Nocardia veterana</name>
    <dbReference type="NCBI Taxonomy" id="132249"/>
    <lineage>
        <taxon>Bacteria</taxon>
        <taxon>Bacillati</taxon>
        <taxon>Actinomycetota</taxon>
        <taxon>Actinomycetes</taxon>
        <taxon>Mycobacteriales</taxon>
        <taxon>Nocardiaceae</taxon>
        <taxon>Nocardia</taxon>
    </lineage>
</organism>
<dbReference type="RefSeq" id="WP_168441292.1">
    <property type="nucleotide sequence ID" value="NZ_CAWPHS010000015.1"/>
</dbReference>
<reference evidence="1 2" key="1">
    <citation type="submission" date="2020-04" db="EMBL/GenBank/DDBJ databases">
        <title>MicrobeNet Type strains.</title>
        <authorList>
            <person name="Nicholson A.C."/>
        </authorList>
    </citation>
    <scope>NUCLEOTIDE SEQUENCE [LARGE SCALE GENOMIC DNA]</scope>
    <source>
        <strain evidence="1 2">DSM 44445</strain>
    </source>
</reference>
<dbReference type="SUPFAM" id="SSF55961">
    <property type="entry name" value="Bet v1-like"/>
    <property type="match status" value="1"/>
</dbReference>
<sequence>MRDSVTVHMAASPAAVWDLVSDITRIGEFSPETFEAEWLGGATGPAVGATFRGHVRRNEVGPVYWTTCRVVACDPEREFAFVVLGPGGSTVNRWSYRLEPRDGGTAVTEAFELAASAPLRLYWMLLGWARGRRNRNDMTRTLNRMKAIVEGA</sequence>
<dbReference type="Gene3D" id="3.30.530.20">
    <property type="match status" value="1"/>
</dbReference>
<dbReference type="CDD" id="cd07812">
    <property type="entry name" value="SRPBCC"/>
    <property type="match status" value="1"/>
</dbReference>
<dbReference type="InterPro" id="IPR019587">
    <property type="entry name" value="Polyketide_cyclase/dehydratase"/>
</dbReference>
<evidence type="ECO:0000313" key="1">
    <source>
        <dbReference type="EMBL" id="NKY87911.1"/>
    </source>
</evidence>
<gene>
    <name evidence="1" type="ORF">HGA07_20060</name>
</gene>